<dbReference type="STRING" id="686340.Metal_2058"/>
<dbReference type="GO" id="GO:0006508">
    <property type="term" value="P:proteolysis"/>
    <property type="evidence" value="ECO:0007669"/>
    <property type="project" value="InterPro"/>
</dbReference>
<feature type="domain" description="Peptidase M28" evidence="1">
    <location>
        <begin position="65"/>
        <end position="281"/>
    </location>
</feature>
<name>H8GQJ0_METAL</name>
<dbReference type="InterPro" id="IPR045175">
    <property type="entry name" value="M28_fam"/>
</dbReference>
<organism evidence="2 3">
    <name type="scientific">Methylomicrobium album BG8</name>
    <dbReference type="NCBI Taxonomy" id="686340"/>
    <lineage>
        <taxon>Bacteria</taxon>
        <taxon>Pseudomonadati</taxon>
        <taxon>Pseudomonadota</taxon>
        <taxon>Gammaproteobacteria</taxon>
        <taxon>Methylococcales</taxon>
        <taxon>Methylococcaceae</taxon>
        <taxon>Methylomicrobium</taxon>
    </lineage>
</organism>
<keyword evidence="2" id="KW-0031">Aminopeptidase</keyword>
<proteinExistence type="predicted"/>
<dbReference type="InterPro" id="IPR007484">
    <property type="entry name" value="Peptidase_M28"/>
</dbReference>
<evidence type="ECO:0000313" key="3">
    <source>
        <dbReference type="Proteomes" id="UP000005090"/>
    </source>
</evidence>
<dbReference type="Proteomes" id="UP000005090">
    <property type="component" value="Chromosome"/>
</dbReference>
<dbReference type="GO" id="GO:0004177">
    <property type="term" value="F:aminopeptidase activity"/>
    <property type="evidence" value="ECO:0007669"/>
    <property type="project" value="UniProtKB-KW"/>
</dbReference>
<sequence length="291" mass="32707">MNASKQHIVQLREDIYRLASDIGERNVYRYPQLIEAASLIDRWLRDAGYIPARQEYEAEGKRFANIEAEVRGDVSPSEIVIVGAHYDTHQGSPGANDNGSGVAALISLARAFAAGPVARTLRFVAFTNEEKPFLRTEKMGSHLYAERCRERGENVVAMVCLENIACRYLERGSQRLSLFGLMAPTRGNFIALVGNRRSYTLLAEAAESFRRHSVIPCETFTLPTGFPRAWSSDHWSFWKQGYPALMVTDTAPLRYPYYHKPGDRIEQLDYEFLVDVVDGVRGVVADLAVKA</sequence>
<dbReference type="GO" id="GO:0008235">
    <property type="term" value="F:metalloexopeptidase activity"/>
    <property type="evidence" value="ECO:0007669"/>
    <property type="project" value="InterPro"/>
</dbReference>
<dbReference type="EMBL" id="CM001475">
    <property type="protein sequence ID" value="EIC29817.1"/>
    <property type="molecule type" value="Genomic_DNA"/>
</dbReference>
<dbReference type="HOGENOM" id="CLU_048743_0_0_6"/>
<dbReference type="SUPFAM" id="SSF53187">
    <property type="entry name" value="Zn-dependent exopeptidases"/>
    <property type="match status" value="1"/>
</dbReference>
<accession>H8GQJ0</accession>
<dbReference type="Gene3D" id="3.40.630.10">
    <property type="entry name" value="Zn peptidases"/>
    <property type="match status" value="1"/>
</dbReference>
<keyword evidence="3" id="KW-1185">Reference proteome</keyword>
<dbReference type="PANTHER" id="PTHR12147:SF26">
    <property type="entry name" value="PEPTIDASE M28 DOMAIN-CONTAINING PROTEIN"/>
    <property type="match status" value="1"/>
</dbReference>
<evidence type="ECO:0000313" key="2">
    <source>
        <dbReference type="EMBL" id="EIC29817.1"/>
    </source>
</evidence>
<dbReference type="PANTHER" id="PTHR12147">
    <property type="entry name" value="METALLOPEPTIDASE M28 FAMILY MEMBER"/>
    <property type="match status" value="1"/>
</dbReference>
<dbReference type="AlphaFoldDB" id="H8GQJ0"/>
<keyword evidence="2" id="KW-0378">Hydrolase</keyword>
<evidence type="ECO:0000259" key="1">
    <source>
        <dbReference type="Pfam" id="PF04389"/>
    </source>
</evidence>
<dbReference type="eggNOG" id="COG2234">
    <property type="taxonomic scope" value="Bacteria"/>
</dbReference>
<dbReference type="RefSeq" id="WP_005372001.1">
    <property type="nucleotide sequence ID" value="NZ_CM001475.1"/>
</dbReference>
<keyword evidence="2" id="KW-0645">Protease</keyword>
<gene>
    <name evidence="2" type="ORF">Metal_2058</name>
</gene>
<protein>
    <submittedName>
        <fullName evidence="2">Putative aminopeptidase</fullName>
    </submittedName>
</protein>
<reference evidence="2 3" key="1">
    <citation type="journal article" date="2013" name="Genome Announc.">
        <title>Genome Sequence of the Obligate Gammaproteobacterial Methanotroph Methylomicrobium album Strain BG8.</title>
        <authorList>
            <person name="Kits K.D."/>
            <person name="Kalyuzhnaya M.G."/>
            <person name="Klotz M.G."/>
            <person name="Jetten M.S."/>
            <person name="Op den Camp H.J."/>
            <person name="Vuilleumier S."/>
            <person name="Bringel F."/>
            <person name="Dispirito A.A."/>
            <person name="Murrell J.C."/>
            <person name="Bruce D."/>
            <person name="Cheng J.F."/>
            <person name="Copeland A."/>
            <person name="Goodwin L."/>
            <person name="Hauser L."/>
            <person name="Lajus A."/>
            <person name="Land M.L."/>
            <person name="Lapidus A."/>
            <person name="Lucas S."/>
            <person name="Medigue C."/>
            <person name="Pitluck S."/>
            <person name="Woyke T."/>
            <person name="Zeytun A."/>
            <person name="Stein L.Y."/>
        </authorList>
    </citation>
    <scope>NUCLEOTIDE SEQUENCE [LARGE SCALE GENOMIC DNA]</scope>
    <source>
        <strain evidence="2 3">BG8</strain>
    </source>
</reference>
<dbReference type="Pfam" id="PF04389">
    <property type="entry name" value="Peptidase_M28"/>
    <property type="match status" value="1"/>
</dbReference>